<comment type="caution">
    <text evidence="17">The sequence shown here is derived from an EMBL/GenBank/DDBJ whole genome shotgun (WGS) entry which is preliminary data.</text>
</comment>
<dbReference type="Pfam" id="PF16491">
    <property type="entry name" value="Peptidase_M48_N"/>
    <property type="match status" value="1"/>
</dbReference>
<dbReference type="InterPro" id="IPR027057">
    <property type="entry name" value="CAXX_Prtase_1"/>
</dbReference>
<dbReference type="GO" id="GO:0004222">
    <property type="term" value="F:metalloendopeptidase activity"/>
    <property type="evidence" value="ECO:0007669"/>
    <property type="project" value="InterPro"/>
</dbReference>
<dbReference type="PANTHER" id="PTHR10120">
    <property type="entry name" value="CAAX PRENYL PROTEASE 1"/>
    <property type="match status" value="1"/>
</dbReference>
<dbReference type="FunFam" id="3.30.2010.10:FF:000002">
    <property type="entry name" value="CAAX prenyl protease"/>
    <property type="match status" value="1"/>
</dbReference>
<dbReference type="EMBL" id="SSWX01000001">
    <property type="protein sequence ID" value="THJ36345.1"/>
    <property type="molecule type" value="Genomic_DNA"/>
</dbReference>
<keyword evidence="6" id="KW-0256">Endoplasmic reticulum</keyword>
<feature type="transmembrane region" description="Helical" evidence="14">
    <location>
        <begin position="299"/>
        <end position="324"/>
    </location>
</feature>
<dbReference type="InterPro" id="IPR032456">
    <property type="entry name" value="Peptidase_M48_N"/>
</dbReference>
<reference evidence="17 18" key="1">
    <citation type="submission" date="2019-04" db="EMBL/GenBank/DDBJ databases">
        <title>Lampropedia sp YIM MLB12 draf genome.</title>
        <authorList>
            <person name="Wang Y.-X."/>
        </authorList>
    </citation>
    <scope>NUCLEOTIDE SEQUENCE [LARGE SCALE GENOMIC DNA]</scope>
    <source>
        <strain evidence="17 18">YIM MLB12</strain>
    </source>
</reference>
<accession>A0A4S5BZ32</accession>
<sequence length="435" mass="48579">MSYSSYSPVWIFTVLFASALVLQLGIELWLASRQARHVMQHRGVVPPAFAHRMTLFAHQRAADYTVDCVRLGMLENVFSALVLISWTLLGGLDALNQALLGWTGPGFIQQLAVLLVFAVVSALLGLPWSLFKTFVIEQRYGFNKMTARLWLADAVKSMLVAALLGIPLAAAVLWLMQMAGSLWWLWAWALWVGFNVLLMWLFPTVIAPLFNRFKPLEDIQLKERIEALMARSGFQAQGLFVMDGSKRSAHANAYFTGLGNAKRVVFFDTLLNKLNPAELEAVLAHELGHFKYKHITKRLWSFFALSFVGFAALGWLLHQAWFYWGLGVMPAMAVNTSGIELAVGNNSALALILFSMVISVFGGLFQPILSQLSRKHEFEADAYAVAQTNSQDLANALLKLYEDNASTLTPDPLYARFHYSHPPATERLARMQAHG</sequence>
<dbReference type="CDD" id="cd07343">
    <property type="entry name" value="M48A_Zmpste24p_like"/>
    <property type="match status" value="1"/>
</dbReference>
<keyword evidence="2 13" id="KW-0645">Protease</keyword>
<dbReference type="InterPro" id="IPR001915">
    <property type="entry name" value="Peptidase_M48"/>
</dbReference>
<organism evidence="17 18">
    <name type="scientific">Lampropedia aestuarii</name>
    <dbReference type="NCBI Taxonomy" id="2562762"/>
    <lineage>
        <taxon>Bacteria</taxon>
        <taxon>Pseudomonadati</taxon>
        <taxon>Pseudomonadota</taxon>
        <taxon>Betaproteobacteria</taxon>
        <taxon>Burkholderiales</taxon>
        <taxon>Comamonadaceae</taxon>
        <taxon>Lampropedia</taxon>
    </lineage>
</organism>
<dbReference type="Gene3D" id="3.30.2010.10">
    <property type="entry name" value="Metalloproteases ('zincins'), catalytic domain"/>
    <property type="match status" value="1"/>
</dbReference>
<dbReference type="GO" id="GO:0071586">
    <property type="term" value="P:CAAX-box protein processing"/>
    <property type="evidence" value="ECO:0007669"/>
    <property type="project" value="InterPro"/>
</dbReference>
<keyword evidence="8 14" id="KW-1133">Transmembrane helix</keyword>
<dbReference type="GO" id="GO:0046872">
    <property type="term" value="F:metal ion binding"/>
    <property type="evidence" value="ECO:0007669"/>
    <property type="project" value="UniProtKB-KW"/>
</dbReference>
<evidence type="ECO:0000256" key="14">
    <source>
        <dbReference type="SAM" id="Phobius"/>
    </source>
</evidence>
<evidence type="ECO:0000256" key="10">
    <source>
        <dbReference type="ARBA" id="ARBA00023136"/>
    </source>
</evidence>
<protein>
    <submittedName>
        <fullName evidence="17">M48 family metallopeptidase</fullName>
    </submittedName>
</protein>
<evidence type="ECO:0000256" key="7">
    <source>
        <dbReference type="ARBA" id="ARBA00022833"/>
    </source>
</evidence>
<evidence type="ECO:0000256" key="5">
    <source>
        <dbReference type="ARBA" id="ARBA00022801"/>
    </source>
</evidence>
<evidence type="ECO:0000256" key="8">
    <source>
        <dbReference type="ARBA" id="ARBA00022989"/>
    </source>
</evidence>
<name>A0A4S5BZ32_9BURK</name>
<feature type="domain" description="CAAX prenyl protease 1 N-terminal" evidence="16">
    <location>
        <begin position="34"/>
        <end position="212"/>
    </location>
</feature>
<keyword evidence="3 14" id="KW-0812">Transmembrane</keyword>
<feature type="active site" description="Proton donor" evidence="11">
    <location>
        <position position="381"/>
    </location>
</feature>
<keyword evidence="10 14" id="KW-0472">Membrane</keyword>
<feature type="binding site" evidence="12">
    <location>
        <position position="285"/>
    </location>
    <ligand>
        <name>Zn(2+)</name>
        <dbReference type="ChEBI" id="CHEBI:29105"/>
        <note>catalytic</note>
    </ligand>
</feature>
<evidence type="ECO:0000256" key="4">
    <source>
        <dbReference type="ARBA" id="ARBA00022723"/>
    </source>
</evidence>
<evidence type="ECO:0000256" key="13">
    <source>
        <dbReference type="RuleBase" id="RU003983"/>
    </source>
</evidence>
<feature type="binding site" evidence="12">
    <location>
        <position position="289"/>
    </location>
    <ligand>
        <name>Zn(2+)</name>
        <dbReference type="ChEBI" id="CHEBI:29105"/>
        <note>catalytic</note>
    </ligand>
</feature>
<dbReference type="RefSeq" id="WP_136404604.1">
    <property type="nucleotide sequence ID" value="NZ_SSWX01000001.1"/>
</dbReference>
<feature type="transmembrane region" description="Helical" evidence="14">
    <location>
        <begin position="188"/>
        <end position="210"/>
    </location>
</feature>
<evidence type="ECO:0000256" key="6">
    <source>
        <dbReference type="ARBA" id="ARBA00022824"/>
    </source>
</evidence>
<evidence type="ECO:0000313" key="17">
    <source>
        <dbReference type="EMBL" id="THJ36345.1"/>
    </source>
</evidence>
<comment type="subcellular location">
    <subcellularLocation>
        <location evidence="1">Endoplasmic reticulum membrane</location>
        <topology evidence="1">Multi-pass membrane protein</topology>
    </subcellularLocation>
</comment>
<evidence type="ECO:0000256" key="3">
    <source>
        <dbReference type="ARBA" id="ARBA00022692"/>
    </source>
</evidence>
<evidence type="ECO:0000256" key="1">
    <source>
        <dbReference type="ARBA" id="ARBA00004477"/>
    </source>
</evidence>
<keyword evidence="4 12" id="KW-0479">Metal-binding</keyword>
<evidence type="ECO:0000256" key="2">
    <source>
        <dbReference type="ARBA" id="ARBA00022670"/>
    </source>
</evidence>
<feature type="transmembrane region" description="Helical" evidence="14">
    <location>
        <begin position="77"/>
        <end position="95"/>
    </location>
</feature>
<feature type="transmembrane region" description="Helical" evidence="14">
    <location>
        <begin position="344"/>
        <end position="365"/>
    </location>
</feature>
<comment type="similarity">
    <text evidence="13">Belongs to the peptidase M48 family.</text>
</comment>
<feature type="active site" evidence="11">
    <location>
        <position position="286"/>
    </location>
</feature>
<keyword evidence="18" id="KW-1185">Reference proteome</keyword>
<evidence type="ECO:0000259" key="16">
    <source>
        <dbReference type="Pfam" id="PF16491"/>
    </source>
</evidence>
<keyword evidence="7 12" id="KW-0862">Zinc</keyword>
<keyword evidence="5 13" id="KW-0378">Hydrolase</keyword>
<evidence type="ECO:0000313" key="18">
    <source>
        <dbReference type="Proteomes" id="UP000306236"/>
    </source>
</evidence>
<dbReference type="Proteomes" id="UP000306236">
    <property type="component" value="Unassembled WGS sequence"/>
</dbReference>
<feature type="transmembrane region" description="Helical" evidence="14">
    <location>
        <begin position="149"/>
        <end position="176"/>
    </location>
</feature>
<comment type="cofactor">
    <cofactor evidence="12 13">
        <name>Zn(2+)</name>
        <dbReference type="ChEBI" id="CHEBI:29105"/>
    </cofactor>
    <text evidence="12 13">Binds 1 zinc ion per subunit.</text>
</comment>
<evidence type="ECO:0000256" key="9">
    <source>
        <dbReference type="ARBA" id="ARBA00023049"/>
    </source>
</evidence>
<feature type="domain" description="Peptidase M48" evidence="15">
    <location>
        <begin position="216"/>
        <end position="432"/>
    </location>
</feature>
<feature type="transmembrane region" description="Helical" evidence="14">
    <location>
        <begin position="107"/>
        <end position="128"/>
    </location>
</feature>
<evidence type="ECO:0000256" key="12">
    <source>
        <dbReference type="PIRSR" id="PIRSR627057-2"/>
    </source>
</evidence>
<gene>
    <name evidence="17" type="ORF">E8K88_00070</name>
</gene>
<proteinExistence type="inferred from homology"/>
<dbReference type="OrthoDB" id="9781930at2"/>
<keyword evidence="9 13" id="KW-0482">Metalloprotease</keyword>
<evidence type="ECO:0000256" key="11">
    <source>
        <dbReference type="PIRSR" id="PIRSR627057-1"/>
    </source>
</evidence>
<dbReference type="AlphaFoldDB" id="A0A4S5BZ32"/>
<feature type="transmembrane region" description="Helical" evidence="14">
    <location>
        <begin position="6"/>
        <end position="30"/>
    </location>
</feature>
<feature type="binding site" evidence="12">
    <location>
        <position position="377"/>
    </location>
    <ligand>
        <name>Zn(2+)</name>
        <dbReference type="ChEBI" id="CHEBI:29105"/>
        <note>catalytic</note>
    </ligand>
</feature>
<dbReference type="Pfam" id="PF01435">
    <property type="entry name" value="Peptidase_M48"/>
    <property type="match status" value="1"/>
</dbReference>
<evidence type="ECO:0000259" key="15">
    <source>
        <dbReference type="Pfam" id="PF01435"/>
    </source>
</evidence>